<gene>
    <name evidence="2" type="ORF">TD95_005380</name>
</gene>
<dbReference type="AlphaFoldDB" id="A0A0F4Z8G5"/>
<sequence length="118" mass="12983">MATPFSLSTSSSDISTPRSHSPSASPSVVSKHTSQFSVSTKRTSISSRRMTTDLNPMSSINVSAIEQAMKMASLDQFKGYNQNTFAEIKQETTTAYIPESEAAGYQILREPLWNKAWV</sequence>
<dbReference type="OrthoDB" id="5239993at2759"/>
<feature type="compositionally biased region" description="Low complexity" evidence="1">
    <location>
        <begin position="1"/>
        <end position="30"/>
    </location>
</feature>
<feature type="region of interest" description="Disordered" evidence="1">
    <location>
        <begin position="1"/>
        <end position="49"/>
    </location>
</feature>
<name>A0A0F4Z8G5_9PEZI</name>
<evidence type="ECO:0000313" key="3">
    <source>
        <dbReference type="Proteomes" id="UP000033483"/>
    </source>
</evidence>
<evidence type="ECO:0000313" key="2">
    <source>
        <dbReference type="EMBL" id="KKA26807.1"/>
    </source>
</evidence>
<organism evidence="2 3">
    <name type="scientific">Thielaviopsis punctulata</name>
    <dbReference type="NCBI Taxonomy" id="72032"/>
    <lineage>
        <taxon>Eukaryota</taxon>
        <taxon>Fungi</taxon>
        <taxon>Dikarya</taxon>
        <taxon>Ascomycota</taxon>
        <taxon>Pezizomycotina</taxon>
        <taxon>Sordariomycetes</taxon>
        <taxon>Hypocreomycetidae</taxon>
        <taxon>Microascales</taxon>
        <taxon>Ceratocystidaceae</taxon>
        <taxon>Thielaviopsis</taxon>
    </lineage>
</organism>
<protein>
    <submittedName>
        <fullName evidence="2">Uncharacterized protein</fullName>
    </submittedName>
</protein>
<feature type="compositionally biased region" description="Polar residues" evidence="1">
    <location>
        <begin position="31"/>
        <end position="49"/>
    </location>
</feature>
<dbReference type="Proteomes" id="UP000033483">
    <property type="component" value="Unassembled WGS sequence"/>
</dbReference>
<accession>A0A0F4Z8G5</accession>
<keyword evidence="3" id="KW-1185">Reference proteome</keyword>
<evidence type="ECO:0000256" key="1">
    <source>
        <dbReference type="SAM" id="MobiDB-lite"/>
    </source>
</evidence>
<proteinExistence type="predicted"/>
<comment type="caution">
    <text evidence="2">The sequence shown here is derived from an EMBL/GenBank/DDBJ whole genome shotgun (WGS) entry which is preliminary data.</text>
</comment>
<dbReference type="EMBL" id="LAEV01001977">
    <property type="protein sequence ID" value="KKA26807.1"/>
    <property type="molecule type" value="Genomic_DNA"/>
</dbReference>
<reference evidence="2 3" key="1">
    <citation type="submission" date="2015-03" db="EMBL/GenBank/DDBJ databases">
        <authorList>
            <person name="Radwan O."/>
            <person name="Al-Naeli F.A."/>
            <person name="Rendon G.A."/>
            <person name="Fields C."/>
        </authorList>
    </citation>
    <scope>NUCLEOTIDE SEQUENCE [LARGE SCALE GENOMIC DNA]</scope>
    <source>
        <strain evidence="2">CR-DP1</strain>
    </source>
</reference>